<feature type="transmembrane region" description="Helical" evidence="1">
    <location>
        <begin position="377"/>
        <end position="395"/>
    </location>
</feature>
<proteinExistence type="predicted"/>
<feature type="domain" description="YdbS-like PH" evidence="2">
    <location>
        <begin position="249"/>
        <end position="324"/>
    </location>
</feature>
<accession>A0A366DWX3</accession>
<sequence length="481" mass="55425">MSEAKRLHPVSILFHVITTTRQIFFALLPIILLVINDFKWLHLILGLIIVIVFLFGFSILKWLRFTYQIEHDQLRIEQGVFVRQKRTISKHRIQSIDLTQNVIHRIFGLTKVQIETAGSNLNVDASLSAVTFAEGKWLHGQLKYHNNNTPVDTEDNQVDQQVEKQYPTRQISWPMLILAGSTSGSFGILLALIGFASSEAESLIPDSFYEETTSWIFSQAVPTIILLSIILLIGIYIVGILSTLIKYGNFTITRYEEELYITRGLLEKKQMTIPLKRIQVVGIKQSIIREPLGLATVFVEIAGGEVDEREGTETLLFPILFKKEIKTFLAEIIPEYNALPDKFQSIPKRALPYYFVRAAWLPIIASIIVALFWFKWIWVPLLILAISIIFGFLRFRTNGYNLTDKQLTLRLRHFSKDIIMLRRRRMQAFETQQHVLHRKQRLATTNSSILNNFAGRHYKLNEIESDGADAIGEWYSYQTKG</sequence>
<gene>
    <name evidence="3" type="ORF">DES48_11098</name>
</gene>
<dbReference type="InterPro" id="IPR014529">
    <property type="entry name" value="UCP026631"/>
</dbReference>
<keyword evidence="1" id="KW-1133">Transmembrane helix</keyword>
<feature type="transmembrane region" description="Helical" evidence="1">
    <location>
        <begin position="12"/>
        <end position="34"/>
    </location>
</feature>
<keyword evidence="1" id="KW-0472">Membrane</keyword>
<protein>
    <submittedName>
        <fullName evidence="3">Putative membrane protein</fullName>
    </submittedName>
</protein>
<evidence type="ECO:0000313" key="3">
    <source>
        <dbReference type="EMBL" id="RBO94611.1"/>
    </source>
</evidence>
<dbReference type="AlphaFoldDB" id="A0A366DWX3"/>
<evidence type="ECO:0000259" key="2">
    <source>
        <dbReference type="Pfam" id="PF03703"/>
    </source>
</evidence>
<organism evidence="3 4">
    <name type="scientific">Paraliobacillus ryukyuensis</name>
    <dbReference type="NCBI Taxonomy" id="200904"/>
    <lineage>
        <taxon>Bacteria</taxon>
        <taxon>Bacillati</taxon>
        <taxon>Bacillota</taxon>
        <taxon>Bacilli</taxon>
        <taxon>Bacillales</taxon>
        <taxon>Bacillaceae</taxon>
        <taxon>Paraliobacillus</taxon>
    </lineage>
</organism>
<keyword evidence="4" id="KW-1185">Reference proteome</keyword>
<dbReference type="EMBL" id="QNRI01000010">
    <property type="protein sequence ID" value="RBO94611.1"/>
    <property type="molecule type" value="Genomic_DNA"/>
</dbReference>
<feature type="transmembrane region" description="Helical" evidence="1">
    <location>
        <begin position="173"/>
        <end position="196"/>
    </location>
</feature>
<dbReference type="Pfam" id="PF03703">
    <property type="entry name" value="bPH_2"/>
    <property type="match status" value="2"/>
</dbReference>
<dbReference type="STRING" id="200904.GCA_900168775_01326"/>
<evidence type="ECO:0000256" key="1">
    <source>
        <dbReference type="SAM" id="Phobius"/>
    </source>
</evidence>
<dbReference type="OrthoDB" id="2195155at2"/>
<feature type="transmembrane region" description="Helical" evidence="1">
    <location>
        <begin position="40"/>
        <end position="60"/>
    </location>
</feature>
<dbReference type="PANTHER" id="PTHR34473">
    <property type="entry name" value="UPF0699 TRANSMEMBRANE PROTEIN YDBS"/>
    <property type="match status" value="1"/>
</dbReference>
<evidence type="ECO:0000313" key="4">
    <source>
        <dbReference type="Proteomes" id="UP000252254"/>
    </source>
</evidence>
<comment type="caution">
    <text evidence="3">The sequence shown here is derived from an EMBL/GenBank/DDBJ whole genome shotgun (WGS) entry which is preliminary data.</text>
</comment>
<feature type="transmembrane region" description="Helical" evidence="1">
    <location>
        <begin position="216"/>
        <end position="245"/>
    </location>
</feature>
<feature type="domain" description="YdbS-like PH" evidence="2">
    <location>
        <begin position="62"/>
        <end position="121"/>
    </location>
</feature>
<dbReference type="Proteomes" id="UP000252254">
    <property type="component" value="Unassembled WGS sequence"/>
</dbReference>
<dbReference type="InterPro" id="IPR005182">
    <property type="entry name" value="YdbS-like_PH"/>
</dbReference>
<dbReference type="PIRSF" id="PIRSF026631">
    <property type="entry name" value="UCP026631"/>
    <property type="match status" value="1"/>
</dbReference>
<dbReference type="PANTHER" id="PTHR34473:SF2">
    <property type="entry name" value="UPF0699 TRANSMEMBRANE PROTEIN YDBT"/>
    <property type="match status" value="1"/>
</dbReference>
<feature type="transmembrane region" description="Helical" evidence="1">
    <location>
        <begin position="351"/>
        <end position="371"/>
    </location>
</feature>
<reference evidence="3 4" key="1">
    <citation type="submission" date="2018-06" db="EMBL/GenBank/DDBJ databases">
        <title>Genomic Encyclopedia of Type Strains, Phase IV (KMG-IV): sequencing the most valuable type-strain genomes for metagenomic binning, comparative biology and taxonomic classification.</title>
        <authorList>
            <person name="Goeker M."/>
        </authorList>
    </citation>
    <scope>NUCLEOTIDE SEQUENCE [LARGE SCALE GENOMIC DNA]</scope>
    <source>
        <strain evidence="3 4">DSM 15140</strain>
    </source>
</reference>
<keyword evidence="1" id="KW-0812">Transmembrane</keyword>
<name>A0A366DWX3_9BACI</name>